<dbReference type="CDD" id="cd05819">
    <property type="entry name" value="NHL"/>
    <property type="match status" value="1"/>
</dbReference>
<dbReference type="SUPFAM" id="SSF101898">
    <property type="entry name" value="NHL repeat"/>
    <property type="match status" value="1"/>
</dbReference>
<reference evidence="3" key="1">
    <citation type="submission" date="2021-02" db="EMBL/GenBank/DDBJ databases">
        <authorList>
            <person name="Nowell W R."/>
        </authorList>
    </citation>
    <scope>NUCLEOTIDE SEQUENCE</scope>
</reference>
<evidence type="ECO:0000256" key="2">
    <source>
        <dbReference type="PROSITE-ProRule" id="PRU00504"/>
    </source>
</evidence>
<evidence type="ECO:0000256" key="1">
    <source>
        <dbReference type="ARBA" id="ARBA00022737"/>
    </source>
</evidence>
<dbReference type="AlphaFoldDB" id="A0A8S2E502"/>
<comment type="caution">
    <text evidence="3">The sequence shown here is derived from an EMBL/GenBank/DDBJ whole genome shotgun (WGS) entry which is preliminary data.</text>
</comment>
<dbReference type="PROSITE" id="PS51125">
    <property type="entry name" value="NHL"/>
    <property type="match status" value="2"/>
</dbReference>
<organism evidence="3 5">
    <name type="scientific">Didymodactylos carnosus</name>
    <dbReference type="NCBI Taxonomy" id="1234261"/>
    <lineage>
        <taxon>Eukaryota</taxon>
        <taxon>Metazoa</taxon>
        <taxon>Spiralia</taxon>
        <taxon>Gnathifera</taxon>
        <taxon>Rotifera</taxon>
        <taxon>Eurotatoria</taxon>
        <taxon>Bdelloidea</taxon>
        <taxon>Philodinida</taxon>
        <taxon>Philodinidae</taxon>
        <taxon>Didymodactylos</taxon>
    </lineage>
</organism>
<dbReference type="EMBL" id="CAJOBA010007954">
    <property type="protein sequence ID" value="CAF3816645.1"/>
    <property type="molecule type" value="Genomic_DNA"/>
</dbReference>
<dbReference type="Gene3D" id="2.120.10.30">
    <property type="entry name" value="TolB, C-terminal domain"/>
    <property type="match status" value="1"/>
</dbReference>
<name>A0A8S2E502_9BILA</name>
<evidence type="ECO:0008006" key="6">
    <source>
        <dbReference type="Google" id="ProtNLM"/>
    </source>
</evidence>
<gene>
    <name evidence="3" type="ORF">OVA965_LOCUS16877</name>
    <name evidence="4" type="ORF">TMI583_LOCUS16887</name>
</gene>
<proteinExistence type="predicted"/>
<sequence length="245" mass="27745">MEPSRHYCRRLRIDLNDQLYVLDTLDARVLRFNLNDLATLPAPLNGTTILSFFDDECMSMYLNKQTGDVYVCEQFNARTVLWKQGNSRDYVVVAGGNGYGSNQNQFNQPSGVYVDERTLTVYIADTYNNRIQKWLENSTTGITVAGIEDTSSGTQTNRLKYPMSGLIVDREGNLYISDTNNQRIQQRLVNATEGRTMVGSEDGIGSADSNKLNRPKGIRFDWQYSLYVTDSGNNRVQKFNLIDNG</sequence>
<dbReference type="Pfam" id="PF01436">
    <property type="entry name" value="NHL"/>
    <property type="match status" value="2"/>
</dbReference>
<evidence type="ECO:0000313" key="5">
    <source>
        <dbReference type="Proteomes" id="UP000677228"/>
    </source>
</evidence>
<evidence type="ECO:0000313" key="4">
    <source>
        <dbReference type="EMBL" id="CAF3816645.1"/>
    </source>
</evidence>
<dbReference type="Proteomes" id="UP000677228">
    <property type="component" value="Unassembled WGS sequence"/>
</dbReference>
<evidence type="ECO:0000313" key="3">
    <source>
        <dbReference type="EMBL" id="CAF1049185.1"/>
    </source>
</evidence>
<keyword evidence="1" id="KW-0677">Repeat</keyword>
<dbReference type="Proteomes" id="UP000682733">
    <property type="component" value="Unassembled WGS sequence"/>
</dbReference>
<feature type="repeat" description="NHL" evidence="2">
    <location>
        <begin position="99"/>
        <end position="133"/>
    </location>
</feature>
<dbReference type="PANTHER" id="PTHR46388">
    <property type="entry name" value="NHL REPEAT-CONTAINING PROTEIN 2"/>
    <property type="match status" value="1"/>
</dbReference>
<dbReference type="PANTHER" id="PTHR46388:SF2">
    <property type="entry name" value="NHL REPEAT-CONTAINING PROTEIN 2"/>
    <property type="match status" value="1"/>
</dbReference>
<dbReference type="InterPro" id="IPR001258">
    <property type="entry name" value="NHL_repeat"/>
</dbReference>
<protein>
    <recommendedName>
        <fullName evidence="6">NHL repeat-containing protein</fullName>
    </recommendedName>
</protein>
<feature type="repeat" description="NHL" evidence="2">
    <location>
        <begin position="212"/>
        <end position="242"/>
    </location>
</feature>
<dbReference type="InterPro" id="IPR011042">
    <property type="entry name" value="6-blade_b-propeller_TolB-like"/>
</dbReference>
<dbReference type="EMBL" id="CAJNOK010007942">
    <property type="protein sequence ID" value="CAF1049185.1"/>
    <property type="molecule type" value="Genomic_DNA"/>
</dbReference>
<accession>A0A8S2E502</accession>